<dbReference type="GO" id="GO:0046983">
    <property type="term" value="F:protein dimerization activity"/>
    <property type="evidence" value="ECO:0007669"/>
    <property type="project" value="InterPro"/>
</dbReference>
<keyword evidence="2" id="KW-0805">Transcription regulation</keyword>
<reference evidence="6" key="1">
    <citation type="submission" date="2014-07" db="EMBL/GenBank/DDBJ databases">
        <title>Identification of a novel salt tolerance gene in wild soybean by whole-genome sequencing.</title>
        <authorList>
            <person name="Lam H.-M."/>
            <person name="Qi X."/>
            <person name="Li M.-W."/>
            <person name="Liu X."/>
            <person name="Xie M."/>
            <person name="Ni M."/>
            <person name="Xu X."/>
        </authorList>
    </citation>
    <scope>NUCLEOTIDE SEQUENCE [LARGE SCALE GENOMIC DNA]</scope>
    <source>
        <tissue evidence="6">Root</tissue>
    </source>
</reference>
<sequence>MELQLANGSHEIDIHRNTDTILSERRRGKLNENFQALRALLPPGTKGVNKLSYS</sequence>
<organism evidence="6">
    <name type="scientific">Glycine soja</name>
    <name type="common">Wild soybean</name>
    <dbReference type="NCBI Taxonomy" id="3848"/>
    <lineage>
        <taxon>Eukaryota</taxon>
        <taxon>Viridiplantae</taxon>
        <taxon>Streptophyta</taxon>
        <taxon>Embryophyta</taxon>
        <taxon>Tracheophyta</taxon>
        <taxon>Spermatophyta</taxon>
        <taxon>Magnoliopsida</taxon>
        <taxon>eudicotyledons</taxon>
        <taxon>Gunneridae</taxon>
        <taxon>Pentapetalae</taxon>
        <taxon>rosids</taxon>
        <taxon>fabids</taxon>
        <taxon>Fabales</taxon>
        <taxon>Fabaceae</taxon>
        <taxon>Papilionoideae</taxon>
        <taxon>50 kb inversion clade</taxon>
        <taxon>NPAAA clade</taxon>
        <taxon>indigoferoid/millettioid clade</taxon>
        <taxon>Phaseoleae</taxon>
        <taxon>Glycine</taxon>
        <taxon>Glycine subgen. Soja</taxon>
    </lineage>
</organism>
<dbReference type="PROSITE" id="PS50888">
    <property type="entry name" value="BHLH"/>
    <property type="match status" value="1"/>
</dbReference>
<evidence type="ECO:0000256" key="3">
    <source>
        <dbReference type="ARBA" id="ARBA00023163"/>
    </source>
</evidence>
<dbReference type="InterPro" id="IPR011598">
    <property type="entry name" value="bHLH_dom"/>
</dbReference>
<dbReference type="InterPro" id="IPR036638">
    <property type="entry name" value="HLH_DNA-bd_sf"/>
</dbReference>
<keyword evidence="4" id="KW-0539">Nucleus</keyword>
<dbReference type="Proteomes" id="UP000053555">
    <property type="component" value="Unassembled WGS sequence"/>
</dbReference>
<evidence type="ECO:0000256" key="1">
    <source>
        <dbReference type="ARBA" id="ARBA00004123"/>
    </source>
</evidence>
<evidence type="ECO:0000313" key="6">
    <source>
        <dbReference type="EMBL" id="KHN06622.1"/>
    </source>
</evidence>
<dbReference type="Pfam" id="PF00010">
    <property type="entry name" value="HLH"/>
    <property type="match status" value="1"/>
</dbReference>
<evidence type="ECO:0000259" key="5">
    <source>
        <dbReference type="PROSITE" id="PS50888"/>
    </source>
</evidence>
<dbReference type="EMBL" id="KN667573">
    <property type="protein sequence ID" value="KHN06622.1"/>
    <property type="molecule type" value="Genomic_DNA"/>
</dbReference>
<feature type="domain" description="BHLH" evidence="5">
    <location>
        <begin position="14"/>
        <end position="54"/>
    </location>
</feature>
<dbReference type="GO" id="GO:0005634">
    <property type="term" value="C:nucleus"/>
    <property type="evidence" value="ECO:0007669"/>
    <property type="project" value="UniProtKB-SubCell"/>
</dbReference>
<dbReference type="SUPFAM" id="SSF47459">
    <property type="entry name" value="HLH, helix-loop-helix DNA-binding domain"/>
    <property type="match status" value="1"/>
</dbReference>
<evidence type="ECO:0000256" key="4">
    <source>
        <dbReference type="ARBA" id="ARBA00023242"/>
    </source>
</evidence>
<protein>
    <recommendedName>
        <fullName evidence="5">BHLH domain-containing protein</fullName>
    </recommendedName>
</protein>
<accession>A0A0B2PGC0</accession>
<proteinExistence type="predicted"/>
<name>A0A0B2PGC0_GLYSO</name>
<keyword evidence="3" id="KW-0804">Transcription</keyword>
<gene>
    <name evidence="6" type="ORF">glysoja_040127</name>
</gene>
<comment type="subcellular location">
    <subcellularLocation>
        <location evidence="1">Nucleus</location>
    </subcellularLocation>
</comment>
<evidence type="ECO:0000256" key="2">
    <source>
        <dbReference type="ARBA" id="ARBA00023015"/>
    </source>
</evidence>
<dbReference type="AlphaFoldDB" id="A0A0B2PGC0"/>